<comment type="caution">
    <text evidence="2">The sequence shown here is derived from an EMBL/GenBank/DDBJ whole genome shotgun (WGS) entry which is preliminary data.</text>
</comment>
<accession>A0A1T3CL24</accession>
<evidence type="ECO:0000313" key="3">
    <source>
        <dbReference type="Proteomes" id="UP000191004"/>
    </source>
</evidence>
<protein>
    <submittedName>
        <fullName evidence="2">Uncharacterized protein</fullName>
    </submittedName>
</protein>
<sequence length="122" mass="12675">MDPDGNGPFRPGATDPLLGNETYGEEDQGFLEAVADTSTNEFTEHNEYIAQAWGIGPTLDPNILHSSPPTPPGVALGIIDPSMLEGSDLTTSGVALGIPTGPSVNAYIDSVSSGFQCSHEET</sequence>
<organism evidence="2 3">
    <name type="scientific">Trichoderma guizhouense</name>
    <dbReference type="NCBI Taxonomy" id="1491466"/>
    <lineage>
        <taxon>Eukaryota</taxon>
        <taxon>Fungi</taxon>
        <taxon>Dikarya</taxon>
        <taxon>Ascomycota</taxon>
        <taxon>Pezizomycotina</taxon>
        <taxon>Sordariomycetes</taxon>
        <taxon>Hypocreomycetidae</taxon>
        <taxon>Hypocreales</taxon>
        <taxon>Hypocreaceae</taxon>
        <taxon>Trichoderma</taxon>
    </lineage>
</organism>
<dbReference type="EMBL" id="LVVK01000014">
    <property type="protein sequence ID" value="OPB41772.1"/>
    <property type="molecule type" value="Genomic_DNA"/>
</dbReference>
<dbReference type="Proteomes" id="UP000191004">
    <property type="component" value="Unassembled WGS sequence"/>
</dbReference>
<name>A0A1T3CL24_9HYPO</name>
<reference evidence="2 3" key="1">
    <citation type="submission" date="2016-04" db="EMBL/GenBank/DDBJ databases">
        <title>Multiple horizontal gene transfer events from other fungi enriched the ability of the initially mycotrophic fungus Trichoderma (Ascomycota) to feed on dead plant biomass.</title>
        <authorList>
            <person name="Atanasova L."/>
            <person name="Chenthamara K."/>
            <person name="Zhang J."/>
            <person name="Grujic M."/>
            <person name="Henrissat B."/>
            <person name="Kuo A."/>
            <person name="Aertz A."/>
            <person name="Salamov A."/>
            <person name="Lipzen A."/>
            <person name="Labutti K."/>
            <person name="Barry K."/>
            <person name="Miao Y."/>
            <person name="Rahimi M.J."/>
            <person name="Shen Q."/>
            <person name="Grigoriev I.V."/>
            <person name="Kubicek C.P."/>
            <person name="Druzhinina I.S."/>
        </authorList>
    </citation>
    <scope>NUCLEOTIDE SEQUENCE [LARGE SCALE GENOMIC DNA]</scope>
    <source>
        <strain evidence="2 3">NJAU 4742</strain>
    </source>
</reference>
<evidence type="ECO:0000313" key="2">
    <source>
        <dbReference type="EMBL" id="OPB41772.1"/>
    </source>
</evidence>
<dbReference type="AlphaFoldDB" id="A0A1T3CL24"/>
<keyword evidence="3" id="KW-1185">Reference proteome</keyword>
<gene>
    <name evidence="2" type="ORF">A0O28_0103320</name>
</gene>
<evidence type="ECO:0000256" key="1">
    <source>
        <dbReference type="SAM" id="MobiDB-lite"/>
    </source>
</evidence>
<feature type="region of interest" description="Disordered" evidence="1">
    <location>
        <begin position="1"/>
        <end position="26"/>
    </location>
</feature>
<proteinExistence type="predicted"/>